<keyword evidence="3 10" id="KW-0963">Cytoplasm</keyword>
<evidence type="ECO:0000313" key="12">
    <source>
        <dbReference type="Ensembl" id="ENSCSAVP00000003832.1"/>
    </source>
</evidence>
<evidence type="ECO:0000256" key="2">
    <source>
        <dbReference type="ARBA" id="ARBA00009056"/>
    </source>
</evidence>
<dbReference type="Ensembl" id="ENSCSAVT00000003889.1">
    <property type="protein sequence ID" value="ENSCSAVP00000003832.1"/>
    <property type="gene ID" value="ENSCSAVG00000002267.1"/>
</dbReference>
<evidence type="ECO:0000256" key="6">
    <source>
        <dbReference type="ARBA" id="ARBA00022691"/>
    </source>
</evidence>
<dbReference type="FunCoup" id="H2YET4">
    <property type="interactions" value="601"/>
</dbReference>
<evidence type="ECO:0000256" key="9">
    <source>
        <dbReference type="PROSITE-ProRule" id="PRU00723"/>
    </source>
</evidence>
<dbReference type="eggNOG" id="KOG3790">
    <property type="taxonomic scope" value="Eukaryota"/>
</dbReference>
<protein>
    <recommendedName>
        <fullName evidence="10">tRNA (uracil-O(2)-)-methyltransferase</fullName>
        <ecNumber evidence="10">2.1.1.211</ecNumber>
    </recommendedName>
</protein>
<reference evidence="13" key="1">
    <citation type="submission" date="2003-08" db="EMBL/GenBank/DDBJ databases">
        <authorList>
            <person name="Birren B."/>
            <person name="Nusbaum C."/>
            <person name="Abebe A."/>
            <person name="Abouelleil A."/>
            <person name="Adekoya E."/>
            <person name="Ait-zahra M."/>
            <person name="Allen N."/>
            <person name="Allen T."/>
            <person name="An P."/>
            <person name="Anderson M."/>
            <person name="Anderson S."/>
            <person name="Arachchi H."/>
            <person name="Armbruster J."/>
            <person name="Bachantsang P."/>
            <person name="Baldwin J."/>
            <person name="Barry A."/>
            <person name="Bayul T."/>
            <person name="Blitshsteyn B."/>
            <person name="Bloom T."/>
            <person name="Blye J."/>
            <person name="Boguslavskiy L."/>
            <person name="Borowsky M."/>
            <person name="Boukhgalter B."/>
            <person name="Brunache A."/>
            <person name="Butler J."/>
            <person name="Calixte N."/>
            <person name="Calvo S."/>
            <person name="Camarata J."/>
            <person name="Campo K."/>
            <person name="Chang J."/>
            <person name="Cheshatsang Y."/>
            <person name="Citroen M."/>
            <person name="Collymore A."/>
            <person name="Considine T."/>
            <person name="Cook A."/>
            <person name="Cooke P."/>
            <person name="Corum B."/>
            <person name="Cuomo C."/>
            <person name="David R."/>
            <person name="Dawoe T."/>
            <person name="Degray S."/>
            <person name="Dodge S."/>
            <person name="Dooley K."/>
            <person name="Dorje P."/>
            <person name="Dorjee K."/>
            <person name="Dorris L."/>
            <person name="Duffey N."/>
            <person name="Dupes A."/>
            <person name="Elkins T."/>
            <person name="Engels R."/>
            <person name="Erickson J."/>
            <person name="Farina A."/>
            <person name="Faro S."/>
            <person name="Ferreira P."/>
            <person name="Fischer H."/>
            <person name="Fitzgerald M."/>
            <person name="Foley K."/>
            <person name="Gage D."/>
            <person name="Galagan J."/>
            <person name="Gearin G."/>
            <person name="Gnerre S."/>
            <person name="Gnirke A."/>
            <person name="Goyette A."/>
            <person name="Graham J."/>
            <person name="Grandbois E."/>
            <person name="Gyaltsen K."/>
            <person name="Hafez N."/>
            <person name="Hagopian D."/>
            <person name="Hagos B."/>
            <person name="Hall J."/>
            <person name="Hatcher B."/>
            <person name="Heller A."/>
            <person name="Higgins H."/>
            <person name="Honan T."/>
            <person name="Horn A."/>
            <person name="Houde N."/>
            <person name="Hughes L."/>
            <person name="Hulme W."/>
            <person name="Husby E."/>
            <person name="Iliev I."/>
            <person name="Jaffe D."/>
            <person name="Jones C."/>
            <person name="Kamal M."/>
            <person name="Kamat A."/>
            <person name="Kamvysselis M."/>
            <person name="Karlsson E."/>
            <person name="Kells C."/>
            <person name="Kieu A."/>
            <person name="Kisner P."/>
            <person name="Kodira C."/>
            <person name="Kulbokas E."/>
            <person name="Labutti K."/>
            <person name="Lama D."/>
            <person name="Landers T."/>
            <person name="Leger J."/>
            <person name="Levine S."/>
            <person name="Lewis D."/>
            <person name="Lewis T."/>
            <person name="Lindblad-toh K."/>
            <person name="Liu X."/>
            <person name="Lokyitsang T."/>
            <person name="Lokyitsang Y."/>
            <person name="Lucien O."/>
            <person name="Lui A."/>
            <person name="Ma L.J."/>
            <person name="Mabbitt R."/>
            <person name="Macdonald J."/>
            <person name="Maclean C."/>
            <person name="Major J."/>
            <person name="Manning J."/>
            <person name="Marabella R."/>
            <person name="Maru K."/>
            <person name="Matthews C."/>
            <person name="Mauceli E."/>
            <person name="Mccarthy M."/>
            <person name="Mcdonough S."/>
            <person name="Mcghee T."/>
            <person name="Meldrim J."/>
            <person name="Meneus L."/>
            <person name="Mesirov J."/>
            <person name="Mihalev A."/>
            <person name="Mihova T."/>
            <person name="Mikkelsen T."/>
            <person name="Mlenga V."/>
            <person name="Moru K."/>
            <person name="Mozes J."/>
            <person name="Mulrain L."/>
            <person name="Munson G."/>
            <person name="Naylor J."/>
            <person name="Newes C."/>
            <person name="Nguyen C."/>
            <person name="Nguyen N."/>
            <person name="Nguyen T."/>
            <person name="Nicol R."/>
            <person name="Nielsen C."/>
            <person name="Nizzari M."/>
            <person name="Norbu C."/>
            <person name="Norbu N."/>
            <person name="O'donnell P."/>
            <person name="Okoawo O."/>
            <person name="O'leary S."/>
            <person name="Omotosho B."/>
            <person name="O'neill K."/>
            <person name="Osman S."/>
            <person name="Parker S."/>
            <person name="Perrin D."/>
            <person name="Phunkhang P."/>
            <person name="Piqani B."/>
            <person name="Purcell S."/>
            <person name="Rachupka T."/>
            <person name="Ramasamy U."/>
            <person name="Rameau R."/>
            <person name="Ray V."/>
            <person name="Raymond C."/>
            <person name="Retta R."/>
            <person name="Richardson S."/>
            <person name="Rise C."/>
            <person name="Rodriguez J."/>
            <person name="Rogers J."/>
            <person name="Rogov P."/>
            <person name="Rutman M."/>
            <person name="Schupbach R."/>
            <person name="Seaman C."/>
            <person name="Settipalli S."/>
            <person name="Sharpe T."/>
            <person name="Sheridan J."/>
            <person name="Sherpa N."/>
            <person name="Shi J."/>
            <person name="Smirnov S."/>
            <person name="Smith C."/>
            <person name="Sougnez C."/>
            <person name="Spencer B."/>
            <person name="Stalker J."/>
            <person name="Stange-thomann N."/>
            <person name="Stavropoulos S."/>
            <person name="Stetson K."/>
            <person name="Stone C."/>
            <person name="Stone S."/>
            <person name="Stubbs M."/>
            <person name="Talamas J."/>
            <person name="Tchuinga P."/>
            <person name="Tenzing P."/>
            <person name="Tesfaye S."/>
            <person name="Theodore J."/>
            <person name="Thoulutsang Y."/>
            <person name="Topham K."/>
            <person name="Towey S."/>
            <person name="Tsamla T."/>
            <person name="Tsomo N."/>
            <person name="Vallee D."/>
            <person name="Vassiliev H."/>
            <person name="Venkataraman V."/>
            <person name="Vinson J."/>
            <person name="Vo A."/>
            <person name="Wade C."/>
            <person name="Wang S."/>
            <person name="Wangchuk T."/>
            <person name="Wangdi T."/>
            <person name="Whittaker C."/>
            <person name="Wilkinson J."/>
            <person name="Wu Y."/>
            <person name="Wyman D."/>
            <person name="Yadav S."/>
            <person name="Yang S."/>
            <person name="Yang X."/>
            <person name="Yeager S."/>
            <person name="Yee E."/>
            <person name="Young G."/>
            <person name="Zainoun J."/>
            <person name="Zembeck L."/>
            <person name="Zimmer A."/>
            <person name="Zody M."/>
            <person name="Lander E."/>
        </authorList>
    </citation>
    <scope>NUCLEOTIDE SEQUENCE [LARGE SCALE GENOMIC DNA]</scope>
</reference>
<dbReference type="GO" id="GO:0008270">
    <property type="term" value="F:zinc ion binding"/>
    <property type="evidence" value="ECO:0007669"/>
    <property type="project" value="UniProtKB-KW"/>
</dbReference>
<dbReference type="EC" id="2.1.1.211" evidence="10"/>
<feature type="zinc finger region" description="C3H1-type" evidence="9">
    <location>
        <begin position="308"/>
        <end position="338"/>
    </location>
</feature>
<evidence type="ECO:0000256" key="4">
    <source>
        <dbReference type="ARBA" id="ARBA00022603"/>
    </source>
</evidence>
<dbReference type="OMA" id="PCCPFEF"/>
<keyword evidence="9" id="KW-0863">Zinc-finger</keyword>
<reference evidence="12" key="3">
    <citation type="submission" date="2025-09" db="UniProtKB">
        <authorList>
            <consortium name="Ensembl"/>
        </authorList>
    </citation>
    <scope>IDENTIFICATION</scope>
</reference>
<evidence type="ECO:0000256" key="5">
    <source>
        <dbReference type="ARBA" id="ARBA00022679"/>
    </source>
</evidence>
<keyword evidence="13" id="KW-1185">Reference proteome</keyword>
<dbReference type="STRING" id="51511.ENSCSAVP00000003832"/>
<proteinExistence type="inferred from homology"/>
<dbReference type="InParanoid" id="H2YET4"/>
<name>H2YET4_CIOSA</name>
<dbReference type="PANTHER" id="PTHR21210:SF0">
    <property type="entry name" value="TRNA (URACIL-O(2)-)-METHYLTRANSFERASE-RELATED"/>
    <property type="match status" value="1"/>
</dbReference>
<keyword evidence="9" id="KW-0862">Zinc</keyword>
<comment type="subcellular location">
    <subcellularLocation>
        <location evidence="1 10">Cytoplasm</location>
    </subcellularLocation>
</comment>
<evidence type="ECO:0000256" key="8">
    <source>
        <dbReference type="ARBA" id="ARBA00047957"/>
    </source>
</evidence>
<evidence type="ECO:0000256" key="10">
    <source>
        <dbReference type="RuleBase" id="RU368004"/>
    </source>
</evidence>
<reference evidence="12" key="2">
    <citation type="submission" date="2025-08" db="UniProtKB">
        <authorList>
            <consortium name="Ensembl"/>
        </authorList>
    </citation>
    <scope>IDENTIFICATION</scope>
</reference>
<dbReference type="GO" id="GO:0030488">
    <property type="term" value="P:tRNA methylation"/>
    <property type="evidence" value="ECO:0007669"/>
    <property type="project" value="UniProtKB-UniRule"/>
</dbReference>
<comment type="similarity">
    <text evidence="2 10">Belongs to the TRM44 family.</text>
</comment>
<keyword evidence="9" id="KW-0479">Metal-binding</keyword>
<dbReference type="AlphaFoldDB" id="H2YET4"/>
<keyword evidence="7 10" id="KW-0819">tRNA processing</keyword>
<dbReference type="GeneTree" id="ENSGT00390000000645"/>
<evidence type="ECO:0000256" key="3">
    <source>
        <dbReference type="ARBA" id="ARBA00022490"/>
    </source>
</evidence>
<keyword evidence="4 10" id="KW-0489">Methyltransferase</keyword>
<dbReference type="HOGENOM" id="CLU_021025_0_0_1"/>
<evidence type="ECO:0000256" key="1">
    <source>
        <dbReference type="ARBA" id="ARBA00004496"/>
    </source>
</evidence>
<keyword evidence="6 10" id="KW-0949">S-adenosyl-L-methionine</keyword>
<dbReference type="Pfam" id="PF07757">
    <property type="entry name" value="AdoMet_MTase"/>
    <property type="match status" value="1"/>
</dbReference>
<feature type="domain" description="C3H1-type" evidence="11">
    <location>
        <begin position="308"/>
        <end position="338"/>
    </location>
</feature>
<accession>H2YET4</accession>
<dbReference type="Proteomes" id="UP000007875">
    <property type="component" value="Unassembled WGS sequence"/>
</dbReference>
<dbReference type="GO" id="GO:0141101">
    <property type="term" value="F:tRNA(Ser) (uridine(44)-2'-O-)-methyltransferase activity"/>
    <property type="evidence" value="ECO:0007669"/>
    <property type="project" value="UniProtKB-EC"/>
</dbReference>
<keyword evidence="5 10" id="KW-0808">Transferase</keyword>
<sequence length="338" mass="38744">MLGKTTPQSFIDLGCGNGLLVYILNSEQHPGKGVDIRKRHVWDILSNANLEEAVVTPDDLSLVQGYDWLLGNHSDELTPWIPVMASRCSYNTRYWVLPCCFFDFYNKFERSQSTTGQYRDYLNFVCSVGKICGFEVHEDVMRIPSTKRVCYVGMSKNYPEENHQLKQQGIETYVKSRCNNANLKTLSFVPRPKMEKVQNCTKMDRNIQRNIVDTVVNKLLSVTNIKEIKNLGKCWNKGGILPLSNAVELLDTESRVQLKKECCGLQTLLRNYHQIFEVKGGNVELRDWSCKQIKKKKKNKNLSNAGSAIKTKQCWFFNNHPDGCPRTDVNCTFLHGNK</sequence>
<evidence type="ECO:0000313" key="13">
    <source>
        <dbReference type="Proteomes" id="UP000007875"/>
    </source>
</evidence>
<evidence type="ECO:0000256" key="7">
    <source>
        <dbReference type="ARBA" id="ARBA00022694"/>
    </source>
</evidence>
<organism evidence="12 13">
    <name type="scientific">Ciona savignyi</name>
    <name type="common">Pacific transparent sea squirt</name>
    <dbReference type="NCBI Taxonomy" id="51511"/>
    <lineage>
        <taxon>Eukaryota</taxon>
        <taxon>Metazoa</taxon>
        <taxon>Chordata</taxon>
        <taxon>Tunicata</taxon>
        <taxon>Ascidiacea</taxon>
        <taxon>Phlebobranchia</taxon>
        <taxon>Cionidae</taxon>
        <taxon>Ciona</taxon>
    </lineage>
</organism>
<dbReference type="PROSITE" id="PS50103">
    <property type="entry name" value="ZF_C3H1"/>
    <property type="match status" value="1"/>
</dbReference>
<dbReference type="PANTHER" id="PTHR21210">
    <property type="entry name" value="TRNA (URACIL-O(2)-)-METHYLTRANSFERASE-RELATED"/>
    <property type="match status" value="1"/>
</dbReference>
<dbReference type="InterPro" id="IPR000571">
    <property type="entry name" value="Znf_CCCH"/>
</dbReference>
<dbReference type="InterPro" id="IPR011671">
    <property type="entry name" value="tRNA_uracil_MeTrfase"/>
</dbReference>
<comment type="function">
    <text evidence="10">Adenosyl-L-methionine (AdoMet)-dependent tRNA (uracil-O(2)-)-methyltransferase.</text>
</comment>
<dbReference type="GO" id="GO:0005737">
    <property type="term" value="C:cytoplasm"/>
    <property type="evidence" value="ECO:0007669"/>
    <property type="project" value="UniProtKB-SubCell"/>
</dbReference>
<comment type="catalytic activity">
    <reaction evidence="8 10">
        <text>uridine(44) in tRNA(Ser) + S-adenosyl-L-methionine = 2'-O-methyluridine(44) in tRNA(Ser) + S-adenosyl-L-homocysteine + H(+)</text>
        <dbReference type="Rhea" id="RHEA:43100"/>
        <dbReference type="Rhea" id="RHEA-COMP:10339"/>
        <dbReference type="Rhea" id="RHEA-COMP:10340"/>
        <dbReference type="ChEBI" id="CHEBI:15378"/>
        <dbReference type="ChEBI" id="CHEBI:57856"/>
        <dbReference type="ChEBI" id="CHEBI:59789"/>
        <dbReference type="ChEBI" id="CHEBI:65315"/>
        <dbReference type="ChEBI" id="CHEBI:74478"/>
        <dbReference type="EC" id="2.1.1.211"/>
    </reaction>
</comment>
<evidence type="ECO:0000259" key="11">
    <source>
        <dbReference type="PROSITE" id="PS50103"/>
    </source>
</evidence>